<feature type="transmembrane region" description="Helical" evidence="17">
    <location>
        <begin position="306"/>
        <end position="324"/>
    </location>
</feature>
<evidence type="ECO:0000256" key="13">
    <source>
        <dbReference type="ARBA" id="ARBA00023284"/>
    </source>
</evidence>
<dbReference type="InterPro" id="IPR050751">
    <property type="entry name" value="ECM_structural_protein"/>
</dbReference>
<evidence type="ECO:0000256" key="2">
    <source>
        <dbReference type="ARBA" id="ARBA00004141"/>
    </source>
</evidence>
<keyword evidence="5 16" id="KW-0245">EGF-like domain</keyword>
<dbReference type="SMART" id="SM00181">
    <property type="entry name" value="EGF"/>
    <property type="match status" value="3"/>
</dbReference>
<keyword evidence="6 17" id="KW-0812">Transmembrane</keyword>
<keyword evidence="11 16" id="KW-1015">Disulfide bond</keyword>
<comment type="caution">
    <text evidence="16">Lacks conserved residue(s) required for the propagation of feature annotation.</text>
</comment>
<evidence type="ECO:0000256" key="9">
    <source>
        <dbReference type="ARBA" id="ARBA00022989"/>
    </source>
</evidence>
<feature type="domain" description="EGF-like" evidence="18">
    <location>
        <begin position="132"/>
        <end position="171"/>
    </location>
</feature>
<dbReference type="SMART" id="SM00179">
    <property type="entry name" value="EGF_CA"/>
    <property type="match status" value="1"/>
</dbReference>
<sequence length="337" mass="38488">MIMFCTIDIIGHYTRVIFFQGLDKTKNQHFAGGNTYWEEKKLGKFITSETRLLEAMEYVCKKKYVQNWDKYKDIKNLEFKCMQLVEESEDNIENWYFHKQSSDPDILLWLCHGKLRLCCSEGHYGAECSPCPGVKQNVSVCSDHGSCQGDGSREGTGKCVCHKGYVGFMCSNCDANYYAVPNISVFTCNECHQSCKGGCFNSGPENCKECHTGWIMSDNHKCEDINECESENRCSGKHMKCHNLEGSYECVCEEGFVIDSKGNCKINVEASAEEMWIPPSRLLRSFSISSFCILISLVIWRRSLSLSIFATICALIILLIEFYFDHSSFFELSHYLL</sequence>
<dbReference type="PROSITE" id="PS00010">
    <property type="entry name" value="ASX_HYDROXYL"/>
    <property type="match status" value="1"/>
</dbReference>
<evidence type="ECO:0000256" key="16">
    <source>
        <dbReference type="PROSITE-ProRule" id="PRU00076"/>
    </source>
</evidence>
<feature type="transmembrane region" description="Helical" evidence="17">
    <location>
        <begin position="282"/>
        <end position="300"/>
    </location>
</feature>
<keyword evidence="12" id="KW-0413">Isomerase</keyword>
<comment type="catalytic activity">
    <reaction evidence="1">
        <text>Catalyzes the rearrangement of -S-S- bonds in proteins.</text>
        <dbReference type="EC" id="5.3.4.1"/>
    </reaction>
</comment>
<dbReference type="PROSITE" id="PS00022">
    <property type="entry name" value="EGF_1"/>
    <property type="match status" value="1"/>
</dbReference>
<keyword evidence="20" id="KW-1185">Reference proteome</keyword>
<dbReference type="EC" id="5.3.4.1" evidence="4"/>
<evidence type="ECO:0000256" key="14">
    <source>
        <dbReference type="ARBA" id="ARBA00049626"/>
    </source>
</evidence>
<reference evidence="21" key="1">
    <citation type="submission" date="2017-02" db="UniProtKB">
        <authorList>
            <consortium name="WormBaseParasite"/>
        </authorList>
    </citation>
    <scope>IDENTIFICATION</scope>
</reference>
<evidence type="ECO:0000313" key="21">
    <source>
        <dbReference type="WBParaSite" id="TCLT_0000169801-mRNA-1"/>
    </source>
</evidence>
<evidence type="ECO:0000259" key="18">
    <source>
        <dbReference type="PROSITE" id="PS50026"/>
    </source>
</evidence>
<dbReference type="Gene3D" id="2.10.25.10">
    <property type="entry name" value="Laminin"/>
    <property type="match status" value="1"/>
</dbReference>
<dbReference type="Pfam" id="PF11938">
    <property type="entry name" value="DUF3456"/>
    <property type="match status" value="1"/>
</dbReference>
<evidence type="ECO:0000256" key="7">
    <source>
        <dbReference type="ARBA" id="ARBA00022737"/>
    </source>
</evidence>
<dbReference type="InterPro" id="IPR018097">
    <property type="entry name" value="EGF_Ca-bd_CS"/>
</dbReference>
<keyword evidence="7" id="KW-0677">Repeat</keyword>
<dbReference type="PROSITE" id="PS01248">
    <property type="entry name" value="EGF_LAM_1"/>
    <property type="match status" value="1"/>
</dbReference>
<evidence type="ECO:0000256" key="12">
    <source>
        <dbReference type="ARBA" id="ARBA00023235"/>
    </source>
</evidence>
<evidence type="ECO:0000313" key="19">
    <source>
        <dbReference type="EMBL" id="VDM97277.1"/>
    </source>
</evidence>
<comment type="subcellular location">
    <subcellularLocation>
        <location evidence="2">Membrane</location>
        <topology evidence="2">Multi-pass membrane protein</topology>
    </subcellularLocation>
</comment>
<dbReference type="GO" id="GO:0005509">
    <property type="term" value="F:calcium ion binding"/>
    <property type="evidence" value="ECO:0007669"/>
    <property type="project" value="InterPro"/>
</dbReference>
<comment type="function">
    <text evidence="14">Protein disulfide isomerase. Promotes the localization of acetylcholine receptors (AChRs) to the plasma membrane.</text>
</comment>
<evidence type="ECO:0000256" key="17">
    <source>
        <dbReference type="SAM" id="Phobius"/>
    </source>
</evidence>
<dbReference type="Proteomes" id="UP000276776">
    <property type="component" value="Unassembled WGS sequence"/>
</dbReference>
<dbReference type="EMBL" id="UYYF01000244">
    <property type="protein sequence ID" value="VDM97277.1"/>
    <property type="molecule type" value="Genomic_DNA"/>
</dbReference>
<evidence type="ECO:0000256" key="3">
    <source>
        <dbReference type="ARBA" id="ARBA00005897"/>
    </source>
</evidence>
<dbReference type="PROSITE" id="PS50026">
    <property type="entry name" value="EGF_3"/>
    <property type="match status" value="2"/>
</dbReference>
<dbReference type="SMART" id="SM00261">
    <property type="entry name" value="FU"/>
    <property type="match status" value="1"/>
</dbReference>
<comment type="similarity">
    <text evidence="3">Belongs to the CRELD family.</text>
</comment>
<dbReference type="PANTHER" id="PTHR24034">
    <property type="entry name" value="EGF-LIKE DOMAIN-CONTAINING PROTEIN"/>
    <property type="match status" value="1"/>
</dbReference>
<keyword evidence="8" id="KW-0106">Calcium</keyword>
<protein>
    <recommendedName>
        <fullName evidence="4">protein disulfide-isomerase</fullName>
        <ecNumber evidence="4">5.3.4.1</ecNumber>
    </recommendedName>
    <alternativeName>
        <fullName evidence="15">Cysteine-rich with EGF-like domain protein 1</fullName>
    </alternativeName>
</protein>
<dbReference type="CDD" id="cd00054">
    <property type="entry name" value="EGF_CA"/>
    <property type="match status" value="1"/>
</dbReference>
<dbReference type="PANTHER" id="PTHR24034:SF148">
    <property type="entry name" value="RE58433P"/>
    <property type="match status" value="1"/>
</dbReference>
<reference evidence="19 20" key="2">
    <citation type="submission" date="2018-11" db="EMBL/GenBank/DDBJ databases">
        <authorList>
            <consortium name="Pathogen Informatics"/>
        </authorList>
    </citation>
    <scope>NUCLEOTIDE SEQUENCE [LARGE SCALE GENOMIC DNA]</scope>
</reference>
<dbReference type="InterPro" id="IPR006212">
    <property type="entry name" value="Furin_repeat"/>
</dbReference>
<organism evidence="21">
    <name type="scientific">Thelazia callipaeda</name>
    <name type="common">Oriental eyeworm</name>
    <name type="synonym">Parasitic nematode</name>
    <dbReference type="NCBI Taxonomy" id="103827"/>
    <lineage>
        <taxon>Eukaryota</taxon>
        <taxon>Metazoa</taxon>
        <taxon>Ecdysozoa</taxon>
        <taxon>Nematoda</taxon>
        <taxon>Chromadorea</taxon>
        <taxon>Rhabditida</taxon>
        <taxon>Spirurina</taxon>
        <taxon>Spiruromorpha</taxon>
        <taxon>Thelazioidea</taxon>
        <taxon>Thelaziidae</taxon>
        <taxon>Thelazia</taxon>
    </lineage>
</organism>
<dbReference type="InterPro" id="IPR001881">
    <property type="entry name" value="EGF-like_Ca-bd_dom"/>
</dbReference>
<dbReference type="GO" id="GO:0016020">
    <property type="term" value="C:membrane"/>
    <property type="evidence" value="ECO:0007669"/>
    <property type="project" value="UniProtKB-SubCell"/>
</dbReference>
<keyword evidence="10 17" id="KW-0472">Membrane</keyword>
<evidence type="ECO:0000256" key="5">
    <source>
        <dbReference type="ARBA" id="ARBA00022536"/>
    </source>
</evidence>
<proteinExistence type="inferred from homology"/>
<keyword evidence="9 17" id="KW-1133">Transmembrane helix</keyword>
<evidence type="ECO:0000256" key="8">
    <source>
        <dbReference type="ARBA" id="ARBA00022837"/>
    </source>
</evidence>
<evidence type="ECO:0000256" key="6">
    <source>
        <dbReference type="ARBA" id="ARBA00022692"/>
    </source>
</evidence>
<evidence type="ECO:0000256" key="15">
    <source>
        <dbReference type="ARBA" id="ARBA00049822"/>
    </source>
</evidence>
<dbReference type="STRING" id="103827.A0A0N5CNE2"/>
<dbReference type="PROSITE" id="PS01186">
    <property type="entry name" value="EGF_2"/>
    <property type="match status" value="1"/>
</dbReference>
<dbReference type="SUPFAM" id="SSF57196">
    <property type="entry name" value="EGF/Laminin"/>
    <property type="match status" value="1"/>
</dbReference>
<dbReference type="InterPro" id="IPR000152">
    <property type="entry name" value="EGF-type_Asp/Asn_hydroxyl_site"/>
</dbReference>
<evidence type="ECO:0000256" key="10">
    <source>
        <dbReference type="ARBA" id="ARBA00023136"/>
    </source>
</evidence>
<name>A0A0N5CNE2_THECL</name>
<dbReference type="InterPro" id="IPR021852">
    <property type="entry name" value="DUF3456"/>
</dbReference>
<dbReference type="GO" id="GO:0003756">
    <property type="term" value="F:protein disulfide isomerase activity"/>
    <property type="evidence" value="ECO:0007669"/>
    <property type="project" value="UniProtKB-EC"/>
</dbReference>
<dbReference type="PROSITE" id="PS01187">
    <property type="entry name" value="EGF_CA"/>
    <property type="match status" value="1"/>
</dbReference>
<dbReference type="Pfam" id="PF07645">
    <property type="entry name" value="EGF_CA"/>
    <property type="match status" value="1"/>
</dbReference>
<dbReference type="InterPro" id="IPR049883">
    <property type="entry name" value="NOTCH1_EGF-like"/>
</dbReference>
<dbReference type="InterPro" id="IPR002049">
    <property type="entry name" value="LE_dom"/>
</dbReference>
<evidence type="ECO:0000256" key="11">
    <source>
        <dbReference type="ARBA" id="ARBA00023157"/>
    </source>
</evidence>
<gene>
    <name evidence="19" type="ORF">TCLT_LOCUS1699</name>
</gene>
<accession>A0A0N5CNE2</accession>
<evidence type="ECO:0000256" key="1">
    <source>
        <dbReference type="ARBA" id="ARBA00001182"/>
    </source>
</evidence>
<feature type="domain" description="EGF-like" evidence="18">
    <location>
        <begin position="224"/>
        <end position="265"/>
    </location>
</feature>
<dbReference type="OrthoDB" id="19903at2759"/>
<dbReference type="OMA" id="MCSNCDA"/>
<evidence type="ECO:0000313" key="20">
    <source>
        <dbReference type="Proteomes" id="UP000276776"/>
    </source>
</evidence>
<keyword evidence="13" id="KW-0676">Redox-active center</keyword>
<dbReference type="InterPro" id="IPR000742">
    <property type="entry name" value="EGF"/>
</dbReference>
<dbReference type="AlphaFoldDB" id="A0A0N5CNE2"/>
<feature type="disulfide bond" evidence="16">
    <location>
        <begin position="161"/>
        <end position="170"/>
    </location>
</feature>
<dbReference type="WBParaSite" id="TCLT_0000169801-mRNA-1">
    <property type="protein sequence ID" value="TCLT_0000169801-mRNA-1"/>
    <property type="gene ID" value="TCLT_0000169801"/>
</dbReference>
<evidence type="ECO:0000256" key="4">
    <source>
        <dbReference type="ARBA" id="ARBA00012723"/>
    </source>
</evidence>